<dbReference type="Gene3D" id="3.40.50.300">
    <property type="entry name" value="P-loop containing nucleotide triphosphate hydrolases"/>
    <property type="match status" value="1"/>
</dbReference>
<dbReference type="SUPFAM" id="SSF53795">
    <property type="entry name" value="PEP carboxykinase-like"/>
    <property type="match status" value="1"/>
</dbReference>
<gene>
    <name evidence="1" type="ORF">GCM10007923_38050</name>
</gene>
<evidence type="ECO:0000313" key="1">
    <source>
        <dbReference type="EMBL" id="GLR52591.1"/>
    </source>
</evidence>
<protein>
    <recommendedName>
        <fullName evidence="3">HprK-related kinase B</fullName>
    </recommendedName>
</protein>
<accession>A0ABQ5ZLR3</accession>
<dbReference type="InterPro" id="IPR027417">
    <property type="entry name" value="P-loop_NTPase"/>
</dbReference>
<sequence length="424" mass="45764">MRLAFEGLKANIDVPDHPAFLAALKAAAIDWPFHRVETDEEPIARIIARGTSLVVHHPEEEPVPTTPVAAACDVMVSLAGALVTENPHRLCLHGAAALFAGRLLVFPGHSHAGKSTLTARLAADGHTIFGDDIVPLDEQGNGVALGVAPRLRLPLPASATPAFRDFVMRHAGASDGRYHYLALPEGRLARKGTTAPIGAIVLLDRQPRGPADLRAAPRSLALKLLARQNVSYAEDARPLLAQMSALVQRLPCYVLAYADLEEAAEQLASAFGRWPAAPQHLPLADPDALSRRLLQHDPLAEADIEFDQDLSCEPYRPGMRLVRNPDVTMHEVEGEAFLAGVDHTAAINNLNPIALGIWNLMIHPVDEAEAAYVLSGAFPETDPHVIARDVSALFQSLHDSRFAIEATGPRPKAWYPLVVARPHT</sequence>
<dbReference type="RefSeq" id="WP_244768572.1">
    <property type="nucleotide sequence ID" value="NZ_BSOP01000030.1"/>
</dbReference>
<name>A0ABQ5ZLR3_9HYPH</name>
<evidence type="ECO:0000313" key="2">
    <source>
        <dbReference type="Proteomes" id="UP001156702"/>
    </source>
</evidence>
<organism evidence="1 2">
    <name type="scientific">Shinella yambaruensis</name>
    <dbReference type="NCBI Taxonomy" id="415996"/>
    <lineage>
        <taxon>Bacteria</taxon>
        <taxon>Pseudomonadati</taxon>
        <taxon>Pseudomonadota</taxon>
        <taxon>Alphaproteobacteria</taxon>
        <taxon>Hyphomicrobiales</taxon>
        <taxon>Rhizobiaceae</taxon>
        <taxon>Shinella</taxon>
    </lineage>
</organism>
<dbReference type="EMBL" id="BSOP01000030">
    <property type="protein sequence ID" value="GLR52591.1"/>
    <property type="molecule type" value="Genomic_DNA"/>
</dbReference>
<comment type="caution">
    <text evidence="1">The sequence shown here is derived from an EMBL/GenBank/DDBJ whole genome shotgun (WGS) entry which is preliminary data.</text>
</comment>
<keyword evidence="2" id="KW-1185">Reference proteome</keyword>
<evidence type="ECO:0008006" key="3">
    <source>
        <dbReference type="Google" id="ProtNLM"/>
    </source>
</evidence>
<proteinExistence type="predicted"/>
<dbReference type="Proteomes" id="UP001156702">
    <property type="component" value="Unassembled WGS sequence"/>
</dbReference>
<reference evidence="2" key="1">
    <citation type="journal article" date="2019" name="Int. J. Syst. Evol. Microbiol.">
        <title>The Global Catalogue of Microorganisms (GCM) 10K type strain sequencing project: providing services to taxonomists for standard genome sequencing and annotation.</title>
        <authorList>
            <consortium name="The Broad Institute Genomics Platform"/>
            <consortium name="The Broad Institute Genome Sequencing Center for Infectious Disease"/>
            <person name="Wu L."/>
            <person name="Ma J."/>
        </authorList>
    </citation>
    <scope>NUCLEOTIDE SEQUENCE [LARGE SCALE GENOMIC DNA]</scope>
    <source>
        <strain evidence="2">NBRC 102122</strain>
    </source>
</reference>